<dbReference type="InterPro" id="IPR000801">
    <property type="entry name" value="Esterase-like"/>
</dbReference>
<accession>A0A9X4E129</accession>
<dbReference type="AlphaFoldDB" id="A0A9X4E129"/>
<keyword evidence="3" id="KW-1185">Reference proteome</keyword>
<dbReference type="EMBL" id="CP146598">
    <property type="protein sequence ID" value="WWY03486.1"/>
    <property type="molecule type" value="Genomic_DNA"/>
</dbReference>
<dbReference type="PANTHER" id="PTHR48098">
    <property type="entry name" value="ENTEROCHELIN ESTERASE-RELATED"/>
    <property type="match status" value="1"/>
</dbReference>
<dbReference type="EMBL" id="JAPQFL010000001">
    <property type="protein sequence ID" value="MDD9327089.1"/>
    <property type="molecule type" value="Genomic_DNA"/>
</dbReference>
<dbReference type="GO" id="GO:0016787">
    <property type="term" value="F:hydrolase activity"/>
    <property type="evidence" value="ECO:0007669"/>
    <property type="project" value="UniProtKB-KW"/>
</dbReference>
<evidence type="ECO:0000313" key="3">
    <source>
        <dbReference type="Proteomes" id="UP001149607"/>
    </source>
</evidence>
<dbReference type="Proteomes" id="UP001149607">
    <property type="component" value="Chromosome"/>
</dbReference>
<evidence type="ECO:0000313" key="2">
    <source>
        <dbReference type="EMBL" id="WWY03486.1"/>
    </source>
</evidence>
<dbReference type="PANTHER" id="PTHR48098:SF6">
    <property type="entry name" value="FERRI-BACILLIBACTIN ESTERASE BESA"/>
    <property type="match status" value="1"/>
</dbReference>
<evidence type="ECO:0000313" key="1">
    <source>
        <dbReference type="EMBL" id="MDD9327089.1"/>
    </source>
</evidence>
<proteinExistence type="predicted"/>
<dbReference type="RefSeq" id="WP_274584378.1">
    <property type="nucleotide sequence ID" value="NZ_CP145811.1"/>
</dbReference>
<dbReference type="InterPro" id="IPR029058">
    <property type="entry name" value="AB_hydrolase_fold"/>
</dbReference>
<reference evidence="2" key="2">
    <citation type="submission" date="2024-02" db="EMBL/GenBank/DDBJ databases">
        <title>Neisseria leonii sp. nov.</title>
        <authorList>
            <person name="Boutroux M."/>
            <person name="Favre-Rochex S."/>
            <person name="Gorgette O."/>
            <person name="Touak G."/>
            <person name="Muhle E."/>
            <person name="Chesneau O."/>
            <person name="Clermont D."/>
            <person name="Rahi P."/>
        </authorList>
    </citation>
    <scope>NUCLEOTIDE SEQUENCE</scope>
    <source>
        <strain evidence="2">51.81</strain>
    </source>
</reference>
<dbReference type="SUPFAM" id="SSF53474">
    <property type="entry name" value="alpha/beta-Hydrolases"/>
    <property type="match status" value="1"/>
</dbReference>
<sequence>MTHRLHIADRTVSLYLPDRPHTLPLLLTFPDNRDQADELAALIVPRAVLITIEENDWEHTFTPWPAPRLFKKTADFGGGASAFLETLAADILPAAENTFGLRPAWRSILGYSLAGLLAAYSAYRKPLFERIAAVSPSLWFDNWTAFATSTPAQRLPEYAYFSVGSQEKNTKNPRMATVETAISATRQHWQQSGVTTHFTLNSGGHFDHVPQRLAAAANWLLAQ</sequence>
<reference evidence="1" key="1">
    <citation type="submission" date="2022-10" db="EMBL/GenBank/DDBJ databases">
        <authorList>
            <person name="Boutroux M."/>
        </authorList>
    </citation>
    <scope>NUCLEOTIDE SEQUENCE</scope>
    <source>
        <strain evidence="1">51.81</strain>
    </source>
</reference>
<organism evidence="1">
    <name type="scientific">Neisseria leonii</name>
    <dbReference type="NCBI Taxonomy" id="2995413"/>
    <lineage>
        <taxon>Bacteria</taxon>
        <taxon>Pseudomonadati</taxon>
        <taxon>Pseudomonadota</taxon>
        <taxon>Betaproteobacteria</taxon>
        <taxon>Neisseriales</taxon>
        <taxon>Neisseriaceae</taxon>
        <taxon>Neisseria</taxon>
    </lineage>
</organism>
<dbReference type="InterPro" id="IPR050583">
    <property type="entry name" value="Mycobacterial_A85_antigen"/>
</dbReference>
<dbReference type="Gene3D" id="3.40.50.1820">
    <property type="entry name" value="alpha/beta hydrolase"/>
    <property type="match status" value="1"/>
</dbReference>
<dbReference type="Pfam" id="PF00756">
    <property type="entry name" value="Esterase"/>
    <property type="match status" value="1"/>
</dbReference>
<keyword evidence="1" id="KW-0378">Hydrolase</keyword>
<name>A0A9X4E129_9NEIS</name>
<gene>
    <name evidence="1" type="ORF">ORY91_000469</name>
    <name evidence="2" type="ORF">V9W64_01715</name>
</gene>
<protein>
    <submittedName>
        <fullName evidence="1">Alpha/beta hydrolase-fold protein</fullName>
    </submittedName>
</protein>